<organism evidence="6 7">
    <name type="scientific">Rothia terrae</name>
    <dbReference type="NCBI Taxonomy" id="396015"/>
    <lineage>
        <taxon>Bacteria</taxon>
        <taxon>Bacillati</taxon>
        <taxon>Actinomycetota</taxon>
        <taxon>Actinomycetes</taxon>
        <taxon>Micrococcales</taxon>
        <taxon>Micrococcaceae</taxon>
        <taxon>Rothia</taxon>
    </lineage>
</organism>
<protein>
    <submittedName>
        <fullName evidence="6">ABC transporter ATP-binding protein</fullName>
    </submittedName>
</protein>
<dbReference type="InterPro" id="IPR003439">
    <property type="entry name" value="ABC_transporter-like_ATP-bd"/>
</dbReference>
<feature type="domain" description="ABC transporter" evidence="5">
    <location>
        <begin position="2"/>
        <end position="234"/>
    </location>
</feature>
<dbReference type="GeneID" id="96622825"/>
<dbReference type="GO" id="GO:0016887">
    <property type="term" value="F:ATP hydrolysis activity"/>
    <property type="evidence" value="ECO:0007669"/>
    <property type="project" value="InterPro"/>
</dbReference>
<evidence type="ECO:0000313" key="6">
    <source>
        <dbReference type="EMBL" id="QNV37936.1"/>
    </source>
</evidence>
<evidence type="ECO:0000256" key="1">
    <source>
        <dbReference type="ARBA" id="ARBA00022448"/>
    </source>
</evidence>
<dbReference type="SUPFAM" id="SSF52540">
    <property type="entry name" value="P-loop containing nucleoside triphosphate hydrolases"/>
    <property type="match status" value="1"/>
</dbReference>
<dbReference type="InterPro" id="IPR027417">
    <property type="entry name" value="P-loop_NTPase"/>
</dbReference>
<dbReference type="FunFam" id="3.40.50.300:FF:000134">
    <property type="entry name" value="Iron-enterobactin ABC transporter ATP-binding protein"/>
    <property type="match status" value="1"/>
</dbReference>
<keyword evidence="4" id="KW-1278">Translocase</keyword>
<keyword evidence="3 6" id="KW-0067">ATP-binding</keyword>
<dbReference type="PROSITE" id="PS00211">
    <property type="entry name" value="ABC_TRANSPORTER_1"/>
    <property type="match status" value="1"/>
</dbReference>
<dbReference type="PANTHER" id="PTHR42794">
    <property type="entry name" value="HEMIN IMPORT ATP-BINDING PROTEIN HMUV"/>
    <property type="match status" value="1"/>
</dbReference>
<dbReference type="SMART" id="SM00382">
    <property type="entry name" value="AAA"/>
    <property type="match status" value="1"/>
</dbReference>
<reference evidence="6 7" key="1">
    <citation type="submission" date="2020-09" db="EMBL/GenBank/DDBJ databases">
        <title>Investigation of environmental microbes.</title>
        <authorList>
            <person name="Ou Y."/>
            <person name="Kang Q."/>
        </authorList>
    </citation>
    <scope>NUCLEOTIDE SEQUENCE [LARGE SCALE GENOMIC DNA]</scope>
    <source>
        <strain evidence="6 7">KJZ-14</strain>
    </source>
</reference>
<dbReference type="PROSITE" id="PS50893">
    <property type="entry name" value="ABC_TRANSPORTER_2"/>
    <property type="match status" value="1"/>
</dbReference>
<dbReference type="CDD" id="cd03214">
    <property type="entry name" value="ABC_Iron-Siderophores_B12_Hemin"/>
    <property type="match status" value="1"/>
</dbReference>
<evidence type="ECO:0000256" key="3">
    <source>
        <dbReference type="ARBA" id="ARBA00022840"/>
    </source>
</evidence>
<dbReference type="Pfam" id="PF00005">
    <property type="entry name" value="ABC_tran"/>
    <property type="match status" value="1"/>
</dbReference>
<dbReference type="RefSeq" id="WP_190724729.1">
    <property type="nucleotide sequence ID" value="NZ_CP061539.1"/>
</dbReference>
<dbReference type="GO" id="GO:0005524">
    <property type="term" value="F:ATP binding"/>
    <property type="evidence" value="ECO:0007669"/>
    <property type="project" value="UniProtKB-KW"/>
</dbReference>
<dbReference type="AlphaFoldDB" id="A0A7H2BE40"/>
<dbReference type="EMBL" id="CP061539">
    <property type="protein sequence ID" value="QNV37936.1"/>
    <property type="molecule type" value="Genomic_DNA"/>
</dbReference>
<evidence type="ECO:0000259" key="5">
    <source>
        <dbReference type="PROSITE" id="PS50893"/>
    </source>
</evidence>
<dbReference type="InterPro" id="IPR017871">
    <property type="entry name" value="ABC_transporter-like_CS"/>
</dbReference>
<keyword evidence="7" id="KW-1185">Reference proteome</keyword>
<dbReference type="PANTHER" id="PTHR42794:SF1">
    <property type="entry name" value="HEMIN IMPORT ATP-BINDING PROTEIN HMUV"/>
    <property type="match status" value="1"/>
</dbReference>
<evidence type="ECO:0000313" key="7">
    <source>
        <dbReference type="Proteomes" id="UP000516404"/>
    </source>
</evidence>
<keyword evidence="2" id="KW-0547">Nucleotide-binding</keyword>
<sequence>MIRAQNLTYAYGTQTVLHGVNLEQRAGRVLGLVGPNGSGKSTLIRNLSGGLKPVEGRVTIGGKDLGSYSAQELAREVSTVIQERDSEPGLTVAQMVMLGRTPRLGMFARPGASDEEKVIRSLESVNALHLAQRFFAELSGGEKQRVLIARSLAQDTPYIFLDEPTNHLDIRHQHELLGLIRTNSRNTVIVLHDLNLAAQYCDDVVLLDSGRVVAQGPVGDVLTPAYLEPVYDMAVHRIEHQGKTHLLFEPRNPEGSS</sequence>
<dbReference type="KEGG" id="rter:IDM49_01135"/>
<evidence type="ECO:0000256" key="2">
    <source>
        <dbReference type="ARBA" id="ARBA00022741"/>
    </source>
</evidence>
<evidence type="ECO:0000256" key="4">
    <source>
        <dbReference type="ARBA" id="ARBA00022967"/>
    </source>
</evidence>
<accession>A0A7H2BE40</accession>
<dbReference type="Gene3D" id="3.40.50.300">
    <property type="entry name" value="P-loop containing nucleotide triphosphate hydrolases"/>
    <property type="match status" value="1"/>
</dbReference>
<name>A0A7H2BE40_9MICC</name>
<dbReference type="InterPro" id="IPR003593">
    <property type="entry name" value="AAA+_ATPase"/>
</dbReference>
<proteinExistence type="predicted"/>
<dbReference type="Proteomes" id="UP000516404">
    <property type="component" value="Chromosome"/>
</dbReference>
<keyword evidence="1" id="KW-0813">Transport</keyword>
<gene>
    <name evidence="6" type="ORF">IDM49_01135</name>
</gene>